<evidence type="ECO:0000313" key="2">
    <source>
        <dbReference type="Proteomes" id="UP001066276"/>
    </source>
</evidence>
<protein>
    <submittedName>
        <fullName evidence="1">Uncharacterized protein</fullName>
    </submittedName>
</protein>
<keyword evidence="2" id="KW-1185">Reference proteome</keyword>
<organism evidence="1 2">
    <name type="scientific">Pleurodeles waltl</name>
    <name type="common">Iberian ribbed newt</name>
    <dbReference type="NCBI Taxonomy" id="8319"/>
    <lineage>
        <taxon>Eukaryota</taxon>
        <taxon>Metazoa</taxon>
        <taxon>Chordata</taxon>
        <taxon>Craniata</taxon>
        <taxon>Vertebrata</taxon>
        <taxon>Euteleostomi</taxon>
        <taxon>Amphibia</taxon>
        <taxon>Batrachia</taxon>
        <taxon>Caudata</taxon>
        <taxon>Salamandroidea</taxon>
        <taxon>Salamandridae</taxon>
        <taxon>Pleurodelinae</taxon>
        <taxon>Pleurodeles</taxon>
    </lineage>
</organism>
<dbReference type="Proteomes" id="UP001066276">
    <property type="component" value="Chromosome 1_2"/>
</dbReference>
<proteinExistence type="predicted"/>
<comment type="caution">
    <text evidence="1">The sequence shown here is derived from an EMBL/GenBank/DDBJ whole genome shotgun (WGS) entry which is preliminary data.</text>
</comment>
<dbReference type="EMBL" id="JANPWB010000002">
    <property type="protein sequence ID" value="KAJ1206969.1"/>
    <property type="molecule type" value="Genomic_DNA"/>
</dbReference>
<dbReference type="AlphaFoldDB" id="A0AAV7W1N3"/>
<gene>
    <name evidence="1" type="ORF">NDU88_002362</name>
</gene>
<evidence type="ECO:0000313" key="1">
    <source>
        <dbReference type="EMBL" id="KAJ1206969.1"/>
    </source>
</evidence>
<reference evidence="1" key="1">
    <citation type="journal article" date="2022" name="bioRxiv">
        <title>Sequencing and chromosome-scale assembly of the giantPleurodeles waltlgenome.</title>
        <authorList>
            <person name="Brown T."/>
            <person name="Elewa A."/>
            <person name="Iarovenko S."/>
            <person name="Subramanian E."/>
            <person name="Araus A.J."/>
            <person name="Petzold A."/>
            <person name="Susuki M."/>
            <person name="Suzuki K.-i.T."/>
            <person name="Hayashi T."/>
            <person name="Toyoda A."/>
            <person name="Oliveira C."/>
            <person name="Osipova E."/>
            <person name="Leigh N.D."/>
            <person name="Simon A."/>
            <person name="Yun M.H."/>
        </authorList>
    </citation>
    <scope>NUCLEOTIDE SEQUENCE</scope>
    <source>
        <strain evidence="1">20211129_DDA</strain>
        <tissue evidence="1">Liver</tissue>
    </source>
</reference>
<sequence length="84" mass="9414">MIMLVQRSLANIKHSDNQTSSPEAPALVLLGKRFSLEDEQLAPSFLEGSITGVFKYAFMIVRLALEVFSSIEKCPTKERFQIVP</sequence>
<accession>A0AAV7W1N3</accession>
<name>A0AAV7W1N3_PLEWA</name>